<sequence>MSEEWQASALDGGKSETHTVTVPGKPAQLAGSDAVKYRTRFPDPRDPGDDVALLELRGLYAHAEIDVTGDRIGGTGALRHDAYFDPCRVAFVPYEDNEVVVTCRRPQDRFGGIHDTDQVPEGERVPGIWWGMTLDGRPLPTSRT</sequence>
<proteinExistence type="predicted"/>
<dbReference type="InterPro" id="IPR008979">
    <property type="entry name" value="Galactose-bd-like_sf"/>
</dbReference>
<reference evidence="2 3" key="1">
    <citation type="journal article" date="2019" name="Int. J. Syst. Evol. Microbiol.">
        <title>The Global Catalogue of Microorganisms (GCM) 10K type strain sequencing project: providing services to taxonomists for standard genome sequencing and annotation.</title>
        <authorList>
            <consortium name="The Broad Institute Genomics Platform"/>
            <consortium name="The Broad Institute Genome Sequencing Center for Infectious Disease"/>
            <person name="Wu L."/>
            <person name="Ma J."/>
        </authorList>
    </citation>
    <scope>NUCLEOTIDE SEQUENCE [LARGE SCALE GENOMIC DNA]</scope>
    <source>
        <strain evidence="2 3">JCM 30072</strain>
    </source>
</reference>
<evidence type="ECO:0000256" key="1">
    <source>
        <dbReference type="SAM" id="MobiDB-lite"/>
    </source>
</evidence>
<accession>A0ABD5W0V4</accession>
<dbReference type="Gene3D" id="2.60.120.260">
    <property type="entry name" value="Galactose-binding domain-like"/>
    <property type="match status" value="1"/>
</dbReference>
<dbReference type="SUPFAM" id="SSF49785">
    <property type="entry name" value="Galactose-binding domain-like"/>
    <property type="match status" value="1"/>
</dbReference>
<evidence type="ECO:0000313" key="3">
    <source>
        <dbReference type="Proteomes" id="UP001596445"/>
    </source>
</evidence>
<feature type="region of interest" description="Disordered" evidence="1">
    <location>
        <begin position="1"/>
        <end position="33"/>
    </location>
</feature>
<dbReference type="EMBL" id="JBHSZI010000001">
    <property type="protein sequence ID" value="MFC7058069.1"/>
    <property type="molecule type" value="Genomic_DNA"/>
</dbReference>
<protein>
    <submittedName>
        <fullName evidence="2">Uncharacterized protein</fullName>
    </submittedName>
</protein>
<dbReference type="Proteomes" id="UP001596445">
    <property type="component" value="Unassembled WGS sequence"/>
</dbReference>
<dbReference type="RefSeq" id="WP_382184890.1">
    <property type="nucleotide sequence ID" value="NZ_JBHSZI010000001.1"/>
</dbReference>
<keyword evidence="3" id="KW-1185">Reference proteome</keyword>
<gene>
    <name evidence="2" type="ORF">ACFQQG_07655</name>
</gene>
<comment type="caution">
    <text evidence="2">The sequence shown here is derived from an EMBL/GenBank/DDBJ whole genome shotgun (WGS) entry which is preliminary data.</text>
</comment>
<name>A0ABD5W0V4_9EURY</name>
<dbReference type="AlphaFoldDB" id="A0ABD5W0V4"/>
<organism evidence="2 3">
    <name type="scientific">Halovenus salina</name>
    <dbReference type="NCBI Taxonomy" id="1510225"/>
    <lineage>
        <taxon>Archaea</taxon>
        <taxon>Methanobacteriati</taxon>
        <taxon>Methanobacteriota</taxon>
        <taxon>Stenosarchaea group</taxon>
        <taxon>Halobacteria</taxon>
        <taxon>Halobacteriales</taxon>
        <taxon>Haloarculaceae</taxon>
        <taxon>Halovenus</taxon>
    </lineage>
</organism>
<evidence type="ECO:0000313" key="2">
    <source>
        <dbReference type="EMBL" id="MFC7058069.1"/>
    </source>
</evidence>